<dbReference type="InterPro" id="IPR001041">
    <property type="entry name" value="2Fe-2S_ferredoxin-type"/>
</dbReference>
<dbReference type="PRINTS" id="PR00355">
    <property type="entry name" value="ADRENODOXIN"/>
</dbReference>
<accession>A0A382MXW0</accession>
<evidence type="ECO:0000313" key="8">
    <source>
        <dbReference type="EMBL" id="SVC53158.1"/>
    </source>
</evidence>
<evidence type="ECO:0000256" key="5">
    <source>
        <dbReference type="ARBA" id="ARBA00023014"/>
    </source>
</evidence>
<dbReference type="EMBL" id="UINC01096346">
    <property type="protein sequence ID" value="SVC53158.1"/>
    <property type="molecule type" value="Genomic_DNA"/>
</dbReference>
<dbReference type="InterPro" id="IPR012675">
    <property type="entry name" value="Beta-grasp_dom_sf"/>
</dbReference>
<dbReference type="GO" id="GO:0009055">
    <property type="term" value="F:electron transfer activity"/>
    <property type="evidence" value="ECO:0007669"/>
    <property type="project" value="TreeGrafter"/>
</dbReference>
<dbReference type="Pfam" id="PF00111">
    <property type="entry name" value="Fer2"/>
    <property type="match status" value="1"/>
</dbReference>
<feature type="domain" description="2Fe-2S ferredoxin-type" evidence="7">
    <location>
        <begin position="2"/>
        <end position="106"/>
    </location>
</feature>
<keyword evidence="2" id="KW-0001">2Fe-2S</keyword>
<dbReference type="PROSITE" id="PS51085">
    <property type="entry name" value="2FE2S_FER_2"/>
    <property type="match status" value="1"/>
</dbReference>
<dbReference type="InterPro" id="IPR018298">
    <property type="entry name" value="Adrenodoxin_Fe-S_BS"/>
</dbReference>
<dbReference type="GO" id="GO:0046872">
    <property type="term" value="F:metal ion binding"/>
    <property type="evidence" value="ECO:0007669"/>
    <property type="project" value="UniProtKB-KW"/>
</dbReference>
<proteinExistence type="inferred from homology"/>
<protein>
    <recommendedName>
        <fullName evidence="7">2Fe-2S ferredoxin-type domain-containing protein</fullName>
    </recommendedName>
</protein>
<comment type="similarity">
    <text evidence="1">Belongs to the adrenodoxin/putidaredoxin family.</text>
</comment>
<keyword evidence="3" id="KW-0479">Metal-binding</keyword>
<keyword evidence="5" id="KW-0411">Iron-sulfur</keyword>
<dbReference type="PROSITE" id="PS00814">
    <property type="entry name" value="ADX"/>
    <property type="match status" value="1"/>
</dbReference>
<dbReference type="GO" id="GO:0051537">
    <property type="term" value="F:2 iron, 2 sulfur cluster binding"/>
    <property type="evidence" value="ECO:0007669"/>
    <property type="project" value="UniProtKB-KW"/>
</dbReference>
<dbReference type="PANTHER" id="PTHR23426">
    <property type="entry name" value="FERREDOXIN/ADRENODOXIN"/>
    <property type="match status" value="1"/>
</dbReference>
<dbReference type="InterPro" id="IPR036010">
    <property type="entry name" value="2Fe-2S_ferredoxin-like_sf"/>
</dbReference>
<evidence type="ECO:0000256" key="2">
    <source>
        <dbReference type="ARBA" id="ARBA00022714"/>
    </source>
</evidence>
<dbReference type="SUPFAM" id="SSF54292">
    <property type="entry name" value="2Fe-2S ferredoxin-like"/>
    <property type="match status" value="1"/>
</dbReference>
<gene>
    <name evidence="8" type="ORF">METZ01_LOCUS306012</name>
</gene>
<organism evidence="8">
    <name type="scientific">marine metagenome</name>
    <dbReference type="NCBI Taxonomy" id="408172"/>
    <lineage>
        <taxon>unclassified sequences</taxon>
        <taxon>metagenomes</taxon>
        <taxon>ecological metagenomes</taxon>
    </lineage>
</organism>
<dbReference type="InterPro" id="IPR001055">
    <property type="entry name" value="Adrenodoxin-like"/>
</dbReference>
<evidence type="ECO:0000259" key="7">
    <source>
        <dbReference type="PROSITE" id="PS51085"/>
    </source>
</evidence>
<dbReference type="Gene3D" id="3.10.20.30">
    <property type="match status" value="1"/>
</dbReference>
<keyword evidence="4" id="KW-0408">Iron</keyword>
<dbReference type="GO" id="GO:0140647">
    <property type="term" value="P:P450-containing electron transport chain"/>
    <property type="evidence" value="ECO:0007669"/>
    <property type="project" value="InterPro"/>
</dbReference>
<dbReference type="CDD" id="cd00207">
    <property type="entry name" value="fer2"/>
    <property type="match status" value="1"/>
</dbReference>
<dbReference type="PANTHER" id="PTHR23426:SF65">
    <property type="entry name" value="FERREDOXIN-2, MITOCHONDRIAL"/>
    <property type="match status" value="1"/>
</dbReference>
<dbReference type="AlphaFoldDB" id="A0A382MXW0"/>
<evidence type="ECO:0000256" key="3">
    <source>
        <dbReference type="ARBA" id="ARBA00022723"/>
    </source>
</evidence>
<reference evidence="8" key="1">
    <citation type="submission" date="2018-05" db="EMBL/GenBank/DDBJ databases">
        <authorList>
            <person name="Lanie J.A."/>
            <person name="Ng W.-L."/>
            <person name="Kazmierczak K.M."/>
            <person name="Andrzejewski T.M."/>
            <person name="Davidsen T.M."/>
            <person name="Wayne K.J."/>
            <person name="Tettelin H."/>
            <person name="Glass J.I."/>
            <person name="Rusch D."/>
            <person name="Podicherti R."/>
            <person name="Tsui H.-C.T."/>
            <person name="Winkler M.E."/>
        </authorList>
    </citation>
    <scope>NUCLEOTIDE SEQUENCE</scope>
</reference>
<evidence type="ECO:0000256" key="4">
    <source>
        <dbReference type="ARBA" id="ARBA00023004"/>
    </source>
</evidence>
<name>A0A382MXW0_9ZZZZ</name>
<comment type="cofactor">
    <cofactor evidence="6">
        <name>[2Fe-2S] cluster</name>
        <dbReference type="ChEBI" id="CHEBI:190135"/>
    </cofactor>
</comment>
<evidence type="ECO:0000256" key="1">
    <source>
        <dbReference type="ARBA" id="ARBA00010914"/>
    </source>
</evidence>
<evidence type="ECO:0000256" key="6">
    <source>
        <dbReference type="ARBA" id="ARBA00034078"/>
    </source>
</evidence>
<sequence length="109" mass="11736">MPQICFRQKDGSSQVVEAKTGQTLMQEALRHGIAGIIGECGGSCMCATCHIYLEDPEHFGLGSISEMEETMLELEGEDVTPHSRLACQIEVSPELEGLTVTVAHTTANT</sequence>